<dbReference type="Pfam" id="PF25019">
    <property type="entry name" value="LRR_R13L1-DRL21"/>
    <property type="match status" value="1"/>
</dbReference>
<dbReference type="Gene3D" id="1.10.10.10">
    <property type="entry name" value="Winged helix-like DNA-binding domain superfamily/Winged helix DNA-binding domain"/>
    <property type="match status" value="1"/>
</dbReference>
<evidence type="ECO:0000259" key="7">
    <source>
        <dbReference type="Pfam" id="PF00931"/>
    </source>
</evidence>
<dbReference type="Gene3D" id="1.10.8.430">
    <property type="entry name" value="Helical domain of apoptotic protease-activating factors"/>
    <property type="match status" value="1"/>
</dbReference>
<dbReference type="InterPro" id="IPR041118">
    <property type="entry name" value="Rx_N"/>
</dbReference>
<dbReference type="SUPFAM" id="SSF52058">
    <property type="entry name" value="L domain-like"/>
    <property type="match status" value="3"/>
</dbReference>
<keyword evidence="4" id="KW-0547">Nucleotide-binding</keyword>
<dbReference type="GO" id="GO:0051707">
    <property type="term" value="P:response to other organism"/>
    <property type="evidence" value="ECO:0007669"/>
    <property type="project" value="UniProtKB-ARBA"/>
</dbReference>
<dbReference type="InterPro" id="IPR002182">
    <property type="entry name" value="NB-ARC"/>
</dbReference>
<evidence type="ECO:0000256" key="5">
    <source>
        <dbReference type="ARBA" id="ARBA00022821"/>
    </source>
</evidence>
<evidence type="ECO:0000256" key="3">
    <source>
        <dbReference type="ARBA" id="ARBA00022737"/>
    </source>
</evidence>
<dbReference type="Proteomes" id="UP000604825">
    <property type="component" value="Unassembled WGS sequence"/>
</dbReference>
<dbReference type="Gene3D" id="3.40.50.300">
    <property type="entry name" value="P-loop containing nucleotide triphosphate hydrolases"/>
    <property type="match status" value="1"/>
</dbReference>
<dbReference type="Gene3D" id="1.20.5.4130">
    <property type="match status" value="1"/>
</dbReference>
<dbReference type="EMBL" id="CAJGYO010000009">
    <property type="protein sequence ID" value="CAD6254946.1"/>
    <property type="molecule type" value="Genomic_DNA"/>
</dbReference>
<dbReference type="PANTHER" id="PTHR36766">
    <property type="entry name" value="PLANT BROAD-SPECTRUM MILDEW RESISTANCE PROTEIN RPW8"/>
    <property type="match status" value="1"/>
</dbReference>
<dbReference type="InterPro" id="IPR056789">
    <property type="entry name" value="LRR_R13L1-DRL21"/>
</dbReference>
<evidence type="ECO:0000256" key="4">
    <source>
        <dbReference type="ARBA" id="ARBA00022741"/>
    </source>
</evidence>
<protein>
    <submittedName>
        <fullName evidence="11">Uncharacterized protein</fullName>
    </submittedName>
</protein>
<reference evidence="11" key="1">
    <citation type="submission" date="2020-10" db="EMBL/GenBank/DDBJ databases">
        <authorList>
            <person name="Han B."/>
            <person name="Lu T."/>
            <person name="Zhao Q."/>
            <person name="Huang X."/>
            <person name="Zhao Y."/>
        </authorList>
    </citation>
    <scope>NUCLEOTIDE SEQUENCE</scope>
</reference>
<evidence type="ECO:0000259" key="9">
    <source>
        <dbReference type="Pfam" id="PF23559"/>
    </source>
</evidence>
<feature type="domain" description="R13L1/DRL21-like LRR repeat region" evidence="10">
    <location>
        <begin position="740"/>
        <end position="868"/>
    </location>
</feature>
<dbReference type="GO" id="GO:0006952">
    <property type="term" value="P:defense response"/>
    <property type="evidence" value="ECO:0007669"/>
    <property type="project" value="UniProtKB-KW"/>
</dbReference>
<comment type="similarity">
    <text evidence="1">Belongs to the disease resistance NB-LRR family.</text>
</comment>
<gene>
    <name evidence="11" type="ORF">NCGR_LOCUS38543</name>
</gene>
<keyword evidence="5" id="KW-0611">Plant defense</keyword>
<dbReference type="Pfam" id="PF18052">
    <property type="entry name" value="Rx_N"/>
    <property type="match status" value="1"/>
</dbReference>
<dbReference type="SUPFAM" id="SSF52540">
    <property type="entry name" value="P-loop containing nucleoside triphosphate hydrolases"/>
    <property type="match status" value="1"/>
</dbReference>
<proteinExistence type="inferred from homology"/>
<name>A0A811QDX9_9POAL</name>
<feature type="domain" description="NB-ARC" evidence="7">
    <location>
        <begin position="217"/>
        <end position="394"/>
    </location>
</feature>
<accession>A0A811QDX9</accession>
<evidence type="ECO:0000256" key="6">
    <source>
        <dbReference type="ARBA" id="ARBA00022840"/>
    </source>
</evidence>
<keyword evidence="2" id="KW-0433">Leucine-rich repeat</keyword>
<dbReference type="GO" id="GO:0043531">
    <property type="term" value="F:ADP binding"/>
    <property type="evidence" value="ECO:0007669"/>
    <property type="project" value="InterPro"/>
</dbReference>
<evidence type="ECO:0000259" key="8">
    <source>
        <dbReference type="Pfam" id="PF18052"/>
    </source>
</evidence>
<dbReference type="InterPro" id="IPR042197">
    <property type="entry name" value="Apaf_helical"/>
</dbReference>
<dbReference type="PANTHER" id="PTHR36766:SF40">
    <property type="entry name" value="DISEASE RESISTANCE PROTEIN RGA3"/>
    <property type="match status" value="1"/>
</dbReference>
<evidence type="ECO:0000313" key="12">
    <source>
        <dbReference type="Proteomes" id="UP000604825"/>
    </source>
</evidence>
<dbReference type="PRINTS" id="PR00364">
    <property type="entry name" value="DISEASERSIST"/>
</dbReference>
<dbReference type="InterPro" id="IPR036388">
    <property type="entry name" value="WH-like_DNA-bd_sf"/>
</dbReference>
<keyword evidence="6" id="KW-0067">ATP-binding</keyword>
<sequence length="1687" mass="189921">MGVVDASIGWLVQTILGSLFTEQIEAWARGVGLDEDVENLKSEMRNVQMVLAAAEGRRIDNKPLARSLGDLKGLLYDAEDVMDELDYYRLQQQIEQGDGCTNPEKRPASSSTPTIFQRACSTASRVISSALHGGKRKREEEPSHCTMLRYDIQPDISERIKGIVNCLHKLGNSVREVLHLEISNPIAMRNQNQYVAMNTRLTTSVPIEDKVYGRDAERDKIIELLINGKSEDLQVLPIVGIGGVGKTTLARFVYNDQRVEDHFDLRMWVCVSTNFDKVRLTREILEYACTDRQQYERITACTNFSVLQNILLKNLENKRFLLVFDDMWEEKDRRGWFSLLAPLKHNHVPGCMILATTRRPSVAKMIGTMDPISVKGLNEKEFWLFFKACAFGNDSHEGHPSLQSIGQQIVIALKGCPLAARSVGALLSRNVGYEHWRTVQNKWKSLQEDTDDILPILKLSYDFLPVHLQQCFSYCSLFPEGYRFNGGNLVRIWISQNFVQCQDSTKRLEETGMQYLDNLVDFGFFQKVDSEYVLHDLMHELAQMVSLNECATINGSNSTDFQPSVRHLSIITTAYEKDGHCSIPCEKFQNILENVGFSEKLRTLMVFGRSSIHLLRFLHTLCMKSKSLRVVRIYVTHDDVSPTISFLNPCHLRYLEFVWANVDPQKNIVLPQVLTKFYHLQFFNAGIGSNISVPTSMNSLINLRNIVPHEKVLLEIAGVGKLTSLQWLKFKVRIDDEFDINQLRSMNKLVTLEISQLENVKTKEQSSGARLIDKEYLQKLSLSWNDISVVLDPCAARRTEDVLEGLQPHENLERLCITGYKGANSPTWLAGNVSIKMLKILRLEKCKEWRFLRLQLLPFLRKLTMIRMLNLVEISIPSLEELVLIEMPRLEKCLGTYGKELTSELRVIIIKGCPQLNEFTPFQSYSSFHAEQKSWFPSLCKLAICYCPRVMNWEILPLGGMPELKALKLMDLHLVRELSVHSSLENLELIKMPRLERCSGLTVPPSPPSLEEQNVCLSSLHTLILQDCPSLMVSRPLPPSAHVRKISIQGKLPIKISSRQRGWINIVSSESSVLDDRILAFQNLRGMRSLSIENCPKLISISSASFSQLTGLESLRIHNCSNLLKPPTTLEAAPETLPALPFLKELNISASGISGLCLTKMLPHLPSLEHLSLHDCPEIKWLWISQPTETEGSCSLYSAVALSAEEQTLLKVPCNILCSLKKLTLSGCVDLEFYGGKGGFGGFTTLEELVIHGCRKLGSLLVSRTKDDMDVALLPPSLKGLRIFDCPNLQLLLARDTKDDTSNVDVGLLPSSLGVLSLNHLPENLQSYSPKGLVDLRSLRLGGSPFFKCVQLHLCTALEDLQIWECEQLGALEGLRFLTTLRSMKISRCKQLVALEGLQLLTSLRSMKISSCQQLGALEGLQLLSSLGSLEIEMTAALSAAWERDPKLQEQEQGGNQIGLLPPSITRLVIRSLTNNVQSRLLSCLPAITELAVRESPELTSLQLGYCTALTELRIRDCESLASIEGFQSLTNLTSFTVAASSGLPPWMELLLQQQGACEVLSRLERLVILGDTPVLTMSLCKQLTSLRYLDFCGNRTSQMVNLTEEQERALQLLTSLQELHFGYYPNLLLLPADLRSLVSLKSLRILSCPSISGLPEMPASYRLLVHDCSEELAQRCKEWEERRRED</sequence>
<dbReference type="InterPro" id="IPR058922">
    <property type="entry name" value="WHD_DRP"/>
</dbReference>
<comment type="caution">
    <text evidence="11">The sequence shown here is derived from an EMBL/GenBank/DDBJ whole genome shotgun (WGS) entry which is preliminary data.</text>
</comment>
<dbReference type="GO" id="GO:0005524">
    <property type="term" value="F:ATP binding"/>
    <property type="evidence" value="ECO:0007669"/>
    <property type="project" value="UniProtKB-KW"/>
</dbReference>
<organism evidence="11 12">
    <name type="scientific">Miscanthus lutarioriparius</name>
    <dbReference type="NCBI Taxonomy" id="422564"/>
    <lineage>
        <taxon>Eukaryota</taxon>
        <taxon>Viridiplantae</taxon>
        <taxon>Streptophyta</taxon>
        <taxon>Embryophyta</taxon>
        <taxon>Tracheophyta</taxon>
        <taxon>Spermatophyta</taxon>
        <taxon>Magnoliopsida</taxon>
        <taxon>Liliopsida</taxon>
        <taxon>Poales</taxon>
        <taxon>Poaceae</taxon>
        <taxon>PACMAD clade</taxon>
        <taxon>Panicoideae</taxon>
        <taxon>Andropogonodae</taxon>
        <taxon>Andropogoneae</taxon>
        <taxon>Saccharinae</taxon>
        <taxon>Miscanthus</taxon>
    </lineage>
</organism>
<keyword evidence="12" id="KW-1185">Reference proteome</keyword>
<dbReference type="Gene3D" id="3.80.10.10">
    <property type="entry name" value="Ribonuclease Inhibitor"/>
    <property type="match status" value="4"/>
</dbReference>
<keyword evidence="3" id="KW-0677">Repeat</keyword>
<evidence type="ECO:0000256" key="2">
    <source>
        <dbReference type="ARBA" id="ARBA00022614"/>
    </source>
</evidence>
<evidence type="ECO:0000313" key="11">
    <source>
        <dbReference type="EMBL" id="CAD6254946.1"/>
    </source>
</evidence>
<dbReference type="Pfam" id="PF00931">
    <property type="entry name" value="NB-ARC"/>
    <property type="match status" value="1"/>
</dbReference>
<feature type="domain" description="Disease resistance protein winged helix" evidence="9">
    <location>
        <begin position="477"/>
        <end position="542"/>
    </location>
</feature>
<dbReference type="OrthoDB" id="603156at2759"/>
<evidence type="ECO:0000256" key="1">
    <source>
        <dbReference type="ARBA" id="ARBA00008894"/>
    </source>
</evidence>
<dbReference type="InterPro" id="IPR032675">
    <property type="entry name" value="LRR_dom_sf"/>
</dbReference>
<dbReference type="InterPro" id="IPR027417">
    <property type="entry name" value="P-loop_NTPase"/>
</dbReference>
<dbReference type="Pfam" id="PF23559">
    <property type="entry name" value="WHD_DRP"/>
    <property type="match status" value="1"/>
</dbReference>
<evidence type="ECO:0000259" key="10">
    <source>
        <dbReference type="Pfam" id="PF25019"/>
    </source>
</evidence>
<feature type="domain" description="Disease resistance N-terminal" evidence="8">
    <location>
        <begin position="13"/>
        <end position="100"/>
    </location>
</feature>